<dbReference type="Pfam" id="PF04480">
    <property type="entry name" value="DUF559"/>
    <property type="match status" value="1"/>
</dbReference>
<dbReference type="SUPFAM" id="SSF52980">
    <property type="entry name" value="Restriction endonuclease-like"/>
    <property type="match status" value="1"/>
</dbReference>
<dbReference type="Pfam" id="PF13338">
    <property type="entry name" value="AbiEi_4"/>
    <property type="match status" value="1"/>
</dbReference>
<accession>A0A6J6URG4</accession>
<evidence type="ECO:0000259" key="2">
    <source>
        <dbReference type="Pfam" id="PF13338"/>
    </source>
</evidence>
<protein>
    <submittedName>
        <fullName evidence="3">Unannotated protein</fullName>
    </submittedName>
</protein>
<dbReference type="InterPro" id="IPR025159">
    <property type="entry name" value="AbiEi_N"/>
</dbReference>
<reference evidence="3" key="1">
    <citation type="submission" date="2020-05" db="EMBL/GenBank/DDBJ databases">
        <authorList>
            <person name="Chiriac C."/>
            <person name="Salcher M."/>
            <person name="Ghai R."/>
            <person name="Kavagutti S V."/>
        </authorList>
    </citation>
    <scope>NUCLEOTIDE SEQUENCE</scope>
</reference>
<gene>
    <name evidence="3" type="ORF">UFOPK2754_02419</name>
</gene>
<evidence type="ECO:0000259" key="1">
    <source>
        <dbReference type="Pfam" id="PF04480"/>
    </source>
</evidence>
<sequence>MASEFDVQRLAVRQHGLATREQLIRLGFTRHQIQTRVAAGRWARAAPSVYDVAPASFDGRRALHAAVLASRGLASHRSAGSLRQLIDVPPDRPEIVVAGATLPRGLDAWVHRSRTIGPKHHTRVDGIATTSIVRTLLDLGSVVSEATLSIAVSRAIVSRQTAVPRILAAVDDGPLMGHRGVAPLRVVLSHYRVDRQACESELESLLHEAIAQQRIPTFRQHRVRVAGRRYRFDFAWPDQMVFVEVDGLAEHTERSAFDNDRRRQNLLVAMGWLPLRYTWTDLTKRPHEVVTEIIAVLSSRTR</sequence>
<dbReference type="InterPro" id="IPR007569">
    <property type="entry name" value="DUF559"/>
</dbReference>
<organism evidence="3">
    <name type="scientific">freshwater metagenome</name>
    <dbReference type="NCBI Taxonomy" id="449393"/>
    <lineage>
        <taxon>unclassified sequences</taxon>
        <taxon>metagenomes</taxon>
        <taxon>ecological metagenomes</taxon>
    </lineage>
</organism>
<dbReference type="InterPro" id="IPR011335">
    <property type="entry name" value="Restrct_endonuc-II-like"/>
</dbReference>
<dbReference type="AlphaFoldDB" id="A0A6J6URG4"/>
<dbReference type="EMBL" id="CAEZYR010000108">
    <property type="protein sequence ID" value="CAB4761087.1"/>
    <property type="molecule type" value="Genomic_DNA"/>
</dbReference>
<proteinExistence type="predicted"/>
<feature type="domain" description="DUF559" evidence="1">
    <location>
        <begin position="200"/>
        <end position="297"/>
    </location>
</feature>
<feature type="domain" description="AbiEi antitoxin N-terminal" evidence="2">
    <location>
        <begin position="7"/>
        <end position="50"/>
    </location>
</feature>
<name>A0A6J6URG4_9ZZZZ</name>
<evidence type="ECO:0000313" key="3">
    <source>
        <dbReference type="EMBL" id="CAB4761087.1"/>
    </source>
</evidence>
<dbReference type="Gene3D" id="3.40.960.10">
    <property type="entry name" value="VSR Endonuclease"/>
    <property type="match status" value="1"/>
</dbReference>